<dbReference type="InterPro" id="IPR019734">
    <property type="entry name" value="TPR_rpt"/>
</dbReference>
<dbReference type="PROSITE" id="PS50943">
    <property type="entry name" value="HTH_CROC1"/>
    <property type="match status" value="1"/>
</dbReference>
<reference evidence="3 4" key="1">
    <citation type="submission" date="2015-04" db="EMBL/GenBank/DDBJ databases">
        <title>Microcin producing Clostridium sp. JC272T.</title>
        <authorList>
            <person name="Jyothsna T."/>
            <person name="Sasikala C."/>
            <person name="Ramana C."/>
        </authorList>
    </citation>
    <scope>NUCLEOTIDE SEQUENCE [LARGE SCALE GENOMIC DNA]</scope>
    <source>
        <strain evidence="3 4">JC272</strain>
    </source>
</reference>
<dbReference type="CDD" id="cd00093">
    <property type="entry name" value="HTH_XRE"/>
    <property type="match status" value="1"/>
</dbReference>
<organism evidence="3 4">
    <name type="scientific">Paraclostridium benzoelyticum</name>
    <dbReference type="NCBI Taxonomy" id="1629550"/>
    <lineage>
        <taxon>Bacteria</taxon>
        <taxon>Bacillati</taxon>
        <taxon>Bacillota</taxon>
        <taxon>Clostridia</taxon>
        <taxon>Peptostreptococcales</taxon>
        <taxon>Peptostreptococcaceae</taxon>
        <taxon>Paraclostridium</taxon>
    </lineage>
</organism>
<dbReference type="SMART" id="SM00028">
    <property type="entry name" value="TPR"/>
    <property type="match status" value="7"/>
</dbReference>
<keyword evidence="1" id="KW-0802">TPR repeat</keyword>
<proteinExistence type="predicted"/>
<gene>
    <name evidence="3" type="ORF">VN21_07245</name>
</gene>
<sequence>MEILSLGEKIKKLRKEKNLTLKELAGERITAAQISHIERDKSYTSYELLEYLASRLGVSVDYLLETKEMQAKKITDNLIIQSEIYIKCKDLEKSKEEINKVMSICTKYQLIDNYGRCNLLLATINLKQKDYNAAIINFEKSLYFFIQNNDKENIAKCYINIGKIYMEENFHKGAVSNFKFAEDILEENKLNDSSVKKDLYSNISFCYTQLNKDDEALEYIEKIKNLDITVNTKEEAELMVSKANKLMGMGKYEEAKQQFRLALELLEEEDNKNELANVYLRVCEVYENIGDSEKALDYSKRAYEIKKYDEDECSINVIIKIIQSYIQLENYEEARKYSKLALASSIKNKNKYFEYKALKYYSQIYKKEENIKMAIEYILKCINIVNELNDRKTLADLYIELGQLYTDISKEKELEYYQKGVCLYKNLEII</sequence>
<dbReference type="Pfam" id="PF12844">
    <property type="entry name" value="HTH_19"/>
    <property type="match status" value="1"/>
</dbReference>
<dbReference type="EMBL" id="LBBT01000154">
    <property type="protein sequence ID" value="KKY01713.1"/>
    <property type="molecule type" value="Genomic_DNA"/>
</dbReference>
<dbReference type="AlphaFoldDB" id="A0A0M3DHB5"/>
<dbReference type="PANTHER" id="PTHR10098:SF108">
    <property type="entry name" value="TETRATRICOPEPTIDE REPEAT PROTEIN 28"/>
    <property type="match status" value="1"/>
</dbReference>
<dbReference type="SUPFAM" id="SSF48452">
    <property type="entry name" value="TPR-like"/>
    <property type="match status" value="3"/>
</dbReference>
<dbReference type="InterPro" id="IPR001387">
    <property type="entry name" value="Cro/C1-type_HTH"/>
</dbReference>
<dbReference type="Proteomes" id="UP000034407">
    <property type="component" value="Unassembled WGS sequence"/>
</dbReference>
<evidence type="ECO:0000259" key="2">
    <source>
        <dbReference type="PROSITE" id="PS50943"/>
    </source>
</evidence>
<feature type="repeat" description="TPR" evidence="1">
    <location>
        <begin position="236"/>
        <end position="269"/>
    </location>
</feature>
<dbReference type="Gene3D" id="1.10.260.40">
    <property type="entry name" value="lambda repressor-like DNA-binding domains"/>
    <property type="match status" value="1"/>
</dbReference>
<dbReference type="SUPFAM" id="SSF47413">
    <property type="entry name" value="lambda repressor-like DNA-binding domains"/>
    <property type="match status" value="1"/>
</dbReference>
<evidence type="ECO:0000256" key="1">
    <source>
        <dbReference type="PROSITE-ProRule" id="PRU00339"/>
    </source>
</evidence>
<name>A0A0M3DHB5_9FIRM</name>
<dbReference type="PANTHER" id="PTHR10098">
    <property type="entry name" value="RAPSYN-RELATED"/>
    <property type="match status" value="1"/>
</dbReference>
<dbReference type="Gene3D" id="1.25.40.10">
    <property type="entry name" value="Tetratricopeptide repeat domain"/>
    <property type="match status" value="3"/>
</dbReference>
<dbReference type="Pfam" id="PF13181">
    <property type="entry name" value="TPR_8"/>
    <property type="match status" value="2"/>
</dbReference>
<dbReference type="InterPro" id="IPR011990">
    <property type="entry name" value="TPR-like_helical_dom_sf"/>
</dbReference>
<feature type="repeat" description="TPR" evidence="1">
    <location>
        <begin position="276"/>
        <end position="309"/>
    </location>
</feature>
<dbReference type="OrthoDB" id="2986817at2"/>
<accession>A0A0M3DHB5</accession>
<dbReference type="GO" id="GO:0003677">
    <property type="term" value="F:DNA binding"/>
    <property type="evidence" value="ECO:0007669"/>
    <property type="project" value="InterPro"/>
</dbReference>
<dbReference type="InterPro" id="IPR010982">
    <property type="entry name" value="Lambda_DNA-bd_dom_sf"/>
</dbReference>
<feature type="domain" description="HTH cro/C1-type" evidence="2">
    <location>
        <begin position="10"/>
        <end position="63"/>
    </location>
</feature>
<protein>
    <submittedName>
        <fullName evidence="3">Transcriptional regulator</fullName>
    </submittedName>
</protein>
<dbReference type="Pfam" id="PF13424">
    <property type="entry name" value="TPR_12"/>
    <property type="match status" value="1"/>
</dbReference>
<dbReference type="PATRIC" id="fig|1629550.3.peg.896"/>
<dbReference type="RefSeq" id="WP_046822667.1">
    <property type="nucleotide sequence ID" value="NZ_LBBT01000154.1"/>
</dbReference>
<evidence type="ECO:0000313" key="3">
    <source>
        <dbReference type="EMBL" id="KKY01713.1"/>
    </source>
</evidence>
<dbReference type="SMART" id="SM00530">
    <property type="entry name" value="HTH_XRE"/>
    <property type="match status" value="1"/>
</dbReference>
<keyword evidence="4" id="KW-1185">Reference proteome</keyword>
<comment type="caution">
    <text evidence="3">The sequence shown here is derived from an EMBL/GenBank/DDBJ whole genome shotgun (WGS) entry which is preliminary data.</text>
</comment>
<dbReference type="PROSITE" id="PS50005">
    <property type="entry name" value="TPR"/>
    <property type="match status" value="2"/>
</dbReference>
<evidence type="ECO:0000313" key="4">
    <source>
        <dbReference type="Proteomes" id="UP000034407"/>
    </source>
</evidence>